<dbReference type="InterPro" id="IPR036236">
    <property type="entry name" value="Znf_C2H2_sf"/>
</dbReference>
<dbReference type="AlphaFoldDB" id="W5JM97"/>
<dbReference type="SUPFAM" id="SSF57667">
    <property type="entry name" value="beta-beta-alpha zinc fingers"/>
    <property type="match status" value="2"/>
</dbReference>
<dbReference type="PANTHER" id="PTHR45718">
    <property type="entry name" value="TRANSCRIPTIONAL ACTIVATOR CUBITUS INTERRUPTUS"/>
    <property type="match status" value="1"/>
</dbReference>
<keyword evidence="8" id="KW-0862">Zinc</keyword>
<dbReference type="GO" id="GO:0000981">
    <property type="term" value="F:DNA-binding transcription factor activity, RNA polymerase II-specific"/>
    <property type="evidence" value="ECO:0007669"/>
    <property type="project" value="TreeGrafter"/>
</dbReference>
<evidence type="ECO:0000256" key="1">
    <source>
        <dbReference type="ARBA" id="ARBA00004123"/>
    </source>
</evidence>
<feature type="region of interest" description="Disordered" evidence="14">
    <location>
        <begin position="361"/>
        <end position="380"/>
    </location>
</feature>
<feature type="region of interest" description="Disordered" evidence="14">
    <location>
        <begin position="451"/>
        <end position="478"/>
    </location>
</feature>
<dbReference type="Pfam" id="PF23561">
    <property type="entry name" value="zf-C2H2_15"/>
    <property type="match status" value="1"/>
</dbReference>
<keyword evidence="11" id="KW-0804">Transcription</keyword>
<evidence type="ECO:0000256" key="13">
    <source>
        <dbReference type="PROSITE-ProRule" id="PRU00042"/>
    </source>
</evidence>
<reference evidence="16" key="3">
    <citation type="journal article" date="2013" name="Nucleic Acids Res.">
        <title>The genome of Anopheles darlingi, the main neotropical malaria vector.</title>
        <authorList>
            <person name="Marinotti O."/>
            <person name="Cerqueira G.C."/>
            <person name="de Almeida L.G."/>
            <person name="Ferro M.I."/>
            <person name="Loreto E.L."/>
            <person name="Zaha A."/>
            <person name="Teixeira S.M."/>
            <person name="Wespiser A.R."/>
            <person name="Almeida E Silva A."/>
            <person name="Schlindwein A.D."/>
            <person name="Pacheco A.C."/>
            <person name="Silva A.L."/>
            <person name="Graveley B.R."/>
            <person name="Walenz B.P."/>
            <person name="Lima Bde A."/>
            <person name="Ribeiro C.A."/>
            <person name="Nunes-Silva C.G."/>
            <person name="de Carvalho C.R."/>
            <person name="Soares C.M."/>
            <person name="de Menezes C.B."/>
            <person name="Matiolli C."/>
            <person name="Caffrey D."/>
            <person name="Araujo D.A."/>
            <person name="de Oliveira D.M."/>
            <person name="Golenbock D."/>
            <person name="Grisard E.C."/>
            <person name="Fantinatti-Garboggini F."/>
            <person name="de Carvalho F.M."/>
            <person name="Barcellos F.G."/>
            <person name="Prosdocimi F."/>
            <person name="May G."/>
            <person name="Azevedo Junior G.M."/>
            <person name="Guimaraes G.M."/>
            <person name="Goldman G.H."/>
            <person name="Padilha I.Q."/>
            <person name="Batista Jda S."/>
            <person name="Ferro J.A."/>
            <person name="Ribeiro J.M."/>
            <person name="Fietto J.L."/>
            <person name="Dabbas K.M."/>
            <person name="Cerdeira L."/>
            <person name="Agnez-Lima L.F."/>
            <person name="Brocchi M."/>
            <person name="de Carvalho M.O."/>
            <person name="Teixeira Mde M."/>
            <person name="Diniz Maia Mde M."/>
            <person name="Goldman M.H."/>
            <person name="Cruz Schneider M.P."/>
            <person name="Felipe M.S."/>
            <person name="Hungria M."/>
            <person name="Nicolas M.F."/>
            <person name="Pereira M."/>
            <person name="Montes M.A."/>
            <person name="Cantao M.E."/>
            <person name="Vincentz M."/>
            <person name="Rafael M.S."/>
            <person name="Silverman N."/>
            <person name="Stoco P.H."/>
            <person name="Souza R.C."/>
            <person name="Vicentini R."/>
            <person name="Gazzinelli R.T."/>
            <person name="Neves Rde O."/>
            <person name="Silva R."/>
            <person name="Astolfi-Filho S."/>
            <person name="Maciel T.E."/>
            <person name="Urmenyi T.P."/>
            <person name="Tadei W.P."/>
            <person name="Camargo E.P."/>
            <person name="de Vasconcelos A.T."/>
        </authorList>
    </citation>
    <scope>NUCLEOTIDE SEQUENCE</scope>
</reference>
<keyword evidence="10" id="KW-0238">DNA-binding</keyword>
<keyword evidence="18" id="KW-1185">Reference proteome</keyword>
<dbReference type="HOGENOM" id="CLU_016276_0_0_1"/>
<reference evidence="16 18" key="1">
    <citation type="journal article" date="2010" name="BMC Genomics">
        <title>Combination of measures distinguishes pre-miRNAs from other stem-loops in the genome of the newly sequenced Anopheles darlingi.</title>
        <authorList>
            <person name="Mendes N.D."/>
            <person name="Freitas A.T."/>
            <person name="Vasconcelos A.T."/>
            <person name="Sagot M.F."/>
        </authorList>
    </citation>
    <scope>NUCLEOTIDE SEQUENCE</scope>
</reference>
<accession>W5JM97</accession>
<proteinExistence type="inferred from homology"/>
<evidence type="ECO:0000256" key="5">
    <source>
        <dbReference type="ARBA" id="ARBA00022723"/>
    </source>
</evidence>
<dbReference type="STRING" id="43151.W5JM97"/>
<dbReference type="SMART" id="SM00355">
    <property type="entry name" value="ZnF_C2H2"/>
    <property type="match status" value="5"/>
</dbReference>
<dbReference type="EnsemblMetazoa" id="ADAC002711-RA">
    <property type="protein sequence ID" value="ADAC002711-PA"/>
    <property type="gene ID" value="ADAC002711"/>
</dbReference>
<evidence type="ECO:0000256" key="2">
    <source>
        <dbReference type="ARBA" id="ARBA00010831"/>
    </source>
</evidence>
<evidence type="ECO:0000256" key="11">
    <source>
        <dbReference type="ARBA" id="ARBA00023163"/>
    </source>
</evidence>
<feature type="domain" description="C2H2-type" evidence="15">
    <location>
        <begin position="312"/>
        <end position="346"/>
    </location>
</feature>
<evidence type="ECO:0000256" key="12">
    <source>
        <dbReference type="ARBA" id="ARBA00023242"/>
    </source>
</evidence>
<dbReference type="PROSITE" id="PS00028">
    <property type="entry name" value="ZINC_FINGER_C2H2_1"/>
    <property type="match status" value="4"/>
</dbReference>
<name>W5JM97_ANODA</name>
<dbReference type="OMA" id="KETIPYR"/>
<evidence type="ECO:0000313" key="16">
    <source>
        <dbReference type="EMBL" id="ETN65492.1"/>
    </source>
</evidence>
<evidence type="ECO:0000256" key="3">
    <source>
        <dbReference type="ARBA" id="ARBA00022473"/>
    </source>
</evidence>
<dbReference type="PANTHER" id="PTHR45718:SF8">
    <property type="entry name" value="GLIS FAMILY ZINC FINGER 2"/>
    <property type="match status" value="1"/>
</dbReference>
<dbReference type="GO" id="GO:0008270">
    <property type="term" value="F:zinc ion binding"/>
    <property type="evidence" value="ECO:0007669"/>
    <property type="project" value="UniProtKB-KW"/>
</dbReference>
<evidence type="ECO:0000256" key="7">
    <source>
        <dbReference type="ARBA" id="ARBA00022771"/>
    </source>
</evidence>
<dbReference type="GO" id="GO:0005634">
    <property type="term" value="C:nucleus"/>
    <property type="evidence" value="ECO:0007669"/>
    <property type="project" value="UniProtKB-SubCell"/>
</dbReference>
<keyword evidence="3" id="KW-0217">Developmental protein</keyword>
<evidence type="ECO:0000256" key="8">
    <source>
        <dbReference type="ARBA" id="ARBA00022833"/>
    </source>
</evidence>
<sequence length="538" mass="59502">MLINKETIPYRMGLQPFYYYQSSPPVVNDRLGYHLPITPPYHHPYDFILPMQSPTNPAPNSVAAAAVAAVASAAGVPLPAASPVRPSSPLYFYLNAGPPGATGARADVKQDHLTSAGTPLSPPHTPPLLMERTVSEMSLHSNGSTVVGLRDSVIMKVQNQQVVPVQGDADTDTSSTDPSEPETVEEFICRWENCYCVFFKLEDLASHVTAKHAVIGLDNLYYCRWERCMRQDRGFNARYKMLVHVRTHTKEKPHQCGKCGKCFSRAENLKIHLRSHSGEKPYVCPVEGCNKAYSNSSDRFKHTRTHSNDKPYVCKVSGCNKRYTDPSSLRKHVKTFKHSSHGGPQQLLADMVCMDFESFSQDSTKSGTSQGTSAAGCRTPDYDSDTDTGVLIDVVNLDCGPEAQEQEEKLAYDDYRRCHHYGPVTQSVYRDASLWIVDSLSRDTYGRVSDVRMTKDGDDSDATGGDGGTANQKGKAEPLDLVPYSATEPANEPGQTLRPKALEDEELCLAIQQLNGMRKSRSLRMDVDGPLDLTIHHR</sequence>
<evidence type="ECO:0000313" key="18">
    <source>
        <dbReference type="Proteomes" id="UP000000673"/>
    </source>
</evidence>
<dbReference type="InterPro" id="IPR013087">
    <property type="entry name" value="Znf_C2H2_type"/>
</dbReference>
<dbReference type="InterPro" id="IPR043359">
    <property type="entry name" value="GLI-like"/>
</dbReference>
<dbReference type="PROSITE" id="PS50157">
    <property type="entry name" value="ZINC_FINGER_C2H2_2"/>
    <property type="match status" value="4"/>
</dbReference>
<feature type="domain" description="C2H2-type" evidence="15">
    <location>
        <begin position="282"/>
        <end position="311"/>
    </location>
</feature>
<evidence type="ECO:0000313" key="17">
    <source>
        <dbReference type="EnsemblMetazoa" id="ADAC002711-PA"/>
    </source>
</evidence>
<dbReference type="FunFam" id="3.30.160.60:FF:000310">
    <property type="entry name" value="GLIS family zinc finger 2"/>
    <property type="match status" value="1"/>
</dbReference>
<keyword evidence="12" id="KW-0539">Nucleus</keyword>
<keyword evidence="7 13" id="KW-0863">Zinc-finger</keyword>
<protein>
    <recommendedName>
        <fullName evidence="15">C2H2-type domain-containing protein</fullName>
    </recommendedName>
</protein>
<keyword evidence="6" id="KW-0677">Repeat</keyword>
<evidence type="ECO:0000259" key="15">
    <source>
        <dbReference type="PROSITE" id="PS50157"/>
    </source>
</evidence>
<dbReference type="FunFam" id="3.30.160.60:FF:000357">
    <property type="entry name" value="GLIS family zinc finger 2"/>
    <property type="match status" value="1"/>
</dbReference>
<dbReference type="Pfam" id="PF00096">
    <property type="entry name" value="zf-C2H2"/>
    <property type="match status" value="3"/>
</dbReference>
<dbReference type="VEuPathDB" id="VectorBase:ADAR2_004390"/>
<keyword evidence="4" id="KW-0678">Repressor</keyword>
<gene>
    <name evidence="16" type="ORF">AND_002711</name>
</gene>
<dbReference type="Proteomes" id="UP000000673">
    <property type="component" value="Unassembled WGS sequence"/>
</dbReference>
<evidence type="ECO:0000256" key="6">
    <source>
        <dbReference type="ARBA" id="ARBA00022737"/>
    </source>
</evidence>
<dbReference type="EMBL" id="ADMH02000632">
    <property type="protein sequence ID" value="ETN65492.1"/>
    <property type="molecule type" value="Genomic_DNA"/>
</dbReference>
<dbReference type="FunFam" id="3.30.160.60:FF:000359">
    <property type="entry name" value="GLIS family zinc finger 2"/>
    <property type="match status" value="1"/>
</dbReference>
<dbReference type="GO" id="GO:0000978">
    <property type="term" value="F:RNA polymerase II cis-regulatory region sequence-specific DNA binding"/>
    <property type="evidence" value="ECO:0007669"/>
    <property type="project" value="TreeGrafter"/>
</dbReference>
<comment type="subcellular location">
    <subcellularLocation>
        <location evidence="1">Nucleus</location>
    </subcellularLocation>
</comment>
<organism evidence="16">
    <name type="scientific">Anopheles darlingi</name>
    <name type="common">Mosquito</name>
    <dbReference type="NCBI Taxonomy" id="43151"/>
    <lineage>
        <taxon>Eukaryota</taxon>
        <taxon>Metazoa</taxon>
        <taxon>Ecdysozoa</taxon>
        <taxon>Arthropoda</taxon>
        <taxon>Hexapoda</taxon>
        <taxon>Insecta</taxon>
        <taxon>Pterygota</taxon>
        <taxon>Neoptera</taxon>
        <taxon>Endopterygota</taxon>
        <taxon>Diptera</taxon>
        <taxon>Nematocera</taxon>
        <taxon>Culicoidea</taxon>
        <taxon>Culicidae</taxon>
        <taxon>Anophelinae</taxon>
        <taxon>Anopheles</taxon>
    </lineage>
</organism>
<feature type="domain" description="C2H2-type" evidence="15">
    <location>
        <begin position="221"/>
        <end position="253"/>
    </location>
</feature>
<feature type="domain" description="C2H2-type" evidence="15">
    <location>
        <begin position="254"/>
        <end position="281"/>
    </location>
</feature>
<evidence type="ECO:0000256" key="4">
    <source>
        <dbReference type="ARBA" id="ARBA00022491"/>
    </source>
</evidence>
<evidence type="ECO:0000256" key="9">
    <source>
        <dbReference type="ARBA" id="ARBA00023015"/>
    </source>
</evidence>
<dbReference type="eggNOG" id="KOG1721">
    <property type="taxonomic scope" value="Eukaryota"/>
</dbReference>
<dbReference type="InterPro" id="IPR056436">
    <property type="entry name" value="Znf-C2H2_ZIC1-5/GLI1-3-like"/>
</dbReference>
<comment type="similarity">
    <text evidence="2">Belongs to the GLI C2H2-type zinc-finger protein family.</text>
</comment>
<evidence type="ECO:0000256" key="14">
    <source>
        <dbReference type="SAM" id="MobiDB-lite"/>
    </source>
</evidence>
<feature type="compositionally biased region" description="Polar residues" evidence="14">
    <location>
        <begin position="361"/>
        <end position="373"/>
    </location>
</feature>
<keyword evidence="9" id="KW-0805">Transcription regulation</keyword>
<dbReference type="Gene3D" id="3.30.160.60">
    <property type="entry name" value="Classic Zinc Finger"/>
    <property type="match status" value="4"/>
</dbReference>
<keyword evidence="5" id="KW-0479">Metal-binding</keyword>
<dbReference type="VEuPathDB" id="VectorBase:ADAC002711"/>
<reference evidence="17" key="4">
    <citation type="submission" date="2015-06" db="UniProtKB">
        <authorList>
            <consortium name="EnsemblMetazoa"/>
        </authorList>
    </citation>
    <scope>IDENTIFICATION</scope>
</reference>
<evidence type="ECO:0000256" key="10">
    <source>
        <dbReference type="ARBA" id="ARBA00023125"/>
    </source>
</evidence>
<reference evidence="16" key="2">
    <citation type="submission" date="2010-05" db="EMBL/GenBank/DDBJ databases">
        <authorList>
            <person name="Almeida L.G."/>
            <person name="Nicolas M.F."/>
            <person name="Souza R.C."/>
            <person name="Vasconcelos A.T.R."/>
        </authorList>
    </citation>
    <scope>NUCLEOTIDE SEQUENCE</scope>
</reference>